<evidence type="ECO:0000256" key="1">
    <source>
        <dbReference type="SAM" id="MobiDB-lite"/>
    </source>
</evidence>
<reference evidence="2 3" key="1">
    <citation type="submission" date="2024-03" db="EMBL/GenBank/DDBJ databases">
        <title>Complete genome sequence of the green alga Chloropicon roscoffensis RCC1871.</title>
        <authorList>
            <person name="Lemieux C."/>
            <person name="Pombert J.-F."/>
            <person name="Otis C."/>
            <person name="Turmel M."/>
        </authorList>
    </citation>
    <scope>NUCLEOTIDE SEQUENCE [LARGE SCALE GENOMIC DNA]</scope>
    <source>
        <strain evidence="2 3">RCC1871</strain>
    </source>
</reference>
<keyword evidence="3" id="KW-1185">Reference proteome</keyword>
<evidence type="ECO:0000313" key="2">
    <source>
        <dbReference type="EMBL" id="WZN62576.1"/>
    </source>
</evidence>
<organism evidence="2 3">
    <name type="scientific">Chloropicon roscoffensis</name>
    <dbReference type="NCBI Taxonomy" id="1461544"/>
    <lineage>
        <taxon>Eukaryota</taxon>
        <taxon>Viridiplantae</taxon>
        <taxon>Chlorophyta</taxon>
        <taxon>Chloropicophyceae</taxon>
        <taxon>Chloropicales</taxon>
        <taxon>Chloropicaceae</taxon>
        <taxon>Chloropicon</taxon>
    </lineage>
</organism>
<proteinExistence type="predicted"/>
<name>A0AAX4P959_9CHLO</name>
<feature type="region of interest" description="Disordered" evidence="1">
    <location>
        <begin position="1"/>
        <end position="77"/>
    </location>
</feature>
<gene>
    <name evidence="2" type="ORF">HKI87_06g41130</name>
</gene>
<feature type="compositionally biased region" description="Low complexity" evidence="1">
    <location>
        <begin position="31"/>
        <end position="46"/>
    </location>
</feature>
<dbReference type="EMBL" id="CP151506">
    <property type="protein sequence ID" value="WZN62576.1"/>
    <property type="molecule type" value="Genomic_DNA"/>
</dbReference>
<evidence type="ECO:0000313" key="3">
    <source>
        <dbReference type="Proteomes" id="UP001472866"/>
    </source>
</evidence>
<feature type="region of interest" description="Disordered" evidence="1">
    <location>
        <begin position="149"/>
        <end position="172"/>
    </location>
</feature>
<dbReference type="AlphaFoldDB" id="A0AAX4P959"/>
<protein>
    <submittedName>
        <fullName evidence="2">Uncharacterized protein</fullName>
    </submittedName>
</protein>
<feature type="compositionally biased region" description="Low complexity" evidence="1">
    <location>
        <begin position="1"/>
        <end position="20"/>
    </location>
</feature>
<accession>A0AAX4P959</accession>
<sequence length="172" mass="18373">MGGRVSSSAAAARQGASSQAAKRRLPDFDQGAKASASAGVAPATGTESAGDSAPRYAGLERYNPDATSASKDESLDEMLRQLSGMVKTKSTPVEMDPRAVAHARRLRKEAQREANANRISVRDVERLLGDPKAVGRDKGVPREIVEGLLDSIRMPREEDYVPDDGDTPPRNT</sequence>
<dbReference type="Proteomes" id="UP001472866">
    <property type="component" value="Chromosome 06"/>
</dbReference>